<dbReference type="Proteomes" id="UP000203507">
    <property type="component" value="Segment"/>
</dbReference>
<accession>A0A1X9T576</accession>
<dbReference type="KEGG" id="vg:32878187"/>
<evidence type="ECO:0000313" key="2">
    <source>
        <dbReference type="Proteomes" id="UP000203507"/>
    </source>
</evidence>
<organism evidence="1">
    <name type="scientific">Ranid herpesvirus 3</name>
    <dbReference type="NCBI Taxonomy" id="1987509"/>
    <lineage>
        <taxon>Viruses</taxon>
        <taxon>Duplodnaviria</taxon>
        <taxon>Heunggongvirae</taxon>
        <taxon>Peploviricota</taxon>
        <taxon>Herviviricetes</taxon>
        <taxon>Herpesvirales</taxon>
        <taxon>Alloherpesviridae</taxon>
        <taxon>Batravirus</taxon>
        <taxon>Batravirus ranidallo3</taxon>
    </lineage>
</organism>
<protein>
    <submittedName>
        <fullName evidence="1">Surfactant-like protein</fullName>
    </submittedName>
</protein>
<dbReference type="EMBL" id="KX832224">
    <property type="protein sequence ID" value="ARR28853.1"/>
    <property type="molecule type" value="Genomic_DNA"/>
</dbReference>
<evidence type="ECO:0000313" key="1">
    <source>
        <dbReference type="EMBL" id="ARR28853.1"/>
    </source>
</evidence>
<reference evidence="1" key="1">
    <citation type="journal article" date="2017" name="Vet. Pathol.">
        <title>Ranid Herpesvirus 3 and Proliferative Dermatitis in Free-Ranging Wild Common Frogs (Rana Temporaria).</title>
        <authorList>
            <person name="Origgi F.C."/>
            <person name="Schmidt B.R."/>
            <person name="Lohmann P."/>
            <person name="Otten P."/>
            <person name="Akdesir E."/>
            <person name="Gaschen V."/>
            <person name="Aguilar-Bultet L."/>
            <person name="Wahli T."/>
            <person name="Sattler U."/>
            <person name="Stoffel M.H."/>
        </authorList>
    </citation>
    <scope>NUCLEOTIDE SEQUENCE [LARGE SCALE GENOMIC DNA]</scope>
    <source>
        <strain evidence="1">FO1_2015</strain>
    </source>
</reference>
<dbReference type="RefSeq" id="YP_009362362.1">
    <property type="nucleotide sequence ID" value="NC_034618.1"/>
</dbReference>
<keyword evidence="2" id="KW-1185">Reference proteome</keyword>
<proteinExistence type="predicted"/>
<sequence length="92" mass="10506">MPFRFDLSVVVPIRNKLAVAYEQNECGTSLVVMLNVRPYFVCSADPVFIDFFLGGLGSYHKPPFIKHFFLKRSIAVGTEAVRHHMFSGRDRN</sequence>
<dbReference type="GeneID" id="32878187"/>
<name>A0A1X9T576_9VIRU</name>